<protein>
    <recommendedName>
        <fullName evidence="5">Lipoprotein</fullName>
    </recommendedName>
</protein>
<proteinExistence type="predicted"/>
<organism evidence="4">
    <name type="scientific">Perkinsus marinus (strain ATCC 50983 / TXsc)</name>
    <dbReference type="NCBI Taxonomy" id="423536"/>
    <lineage>
        <taxon>Eukaryota</taxon>
        <taxon>Sar</taxon>
        <taxon>Alveolata</taxon>
        <taxon>Perkinsozoa</taxon>
        <taxon>Perkinsea</taxon>
        <taxon>Perkinsida</taxon>
        <taxon>Perkinsidae</taxon>
        <taxon>Perkinsus</taxon>
    </lineage>
</organism>
<evidence type="ECO:0000313" key="4">
    <source>
        <dbReference type="Proteomes" id="UP000007800"/>
    </source>
</evidence>
<dbReference type="InParanoid" id="C5K8R6"/>
<dbReference type="EMBL" id="GG671144">
    <property type="protein sequence ID" value="EER19143.1"/>
    <property type="molecule type" value="Genomic_DNA"/>
</dbReference>
<dbReference type="RefSeq" id="XP_002787347.1">
    <property type="nucleotide sequence ID" value="XM_002787301.1"/>
</dbReference>
<evidence type="ECO:0000313" key="3">
    <source>
        <dbReference type="EMBL" id="EER19143.1"/>
    </source>
</evidence>
<accession>C5K8R6</accession>
<gene>
    <name evidence="3" type="ORF">Pmar_PMAR000210</name>
</gene>
<evidence type="ECO:0000256" key="2">
    <source>
        <dbReference type="SAM" id="SignalP"/>
    </source>
</evidence>
<dbReference type="PROSITE" id="PS51257">
    <property type="entry name" value="PROKAR_LIPOPROTEIN"/>
    <property type="match status" value="1"/>
</dbReference>
<dbReference type="OrthoDB" id="445894at2759"/>
<keyword evidence="4" id="KW-1185">Reference proteome</keyword>
<sequence length="171" mass="18553">MVMARLVTTIIISSLVLLLFSFQGCSSTRTNSFRPVTPTPKSPPTYTTTIPTSDTPYTCDASTPAIVGTYRGAFDGSSSTQEISLQFAQPKKIGVMAGSYAGTSFSYSNIYYEFVSGQSWFGLRPFADSEALLTLFKLQSMDQVRVDINHQCQPVRISFGSTATAPLSKVV</sequence>
<keyword evidence="2" id="KW-0732">Signal</keyword>
<reference evidence="3 4" key="1">
    <citation type="submission" date="2008-07" db="EMBL/GenBank/DDBJ databases">
        <authorList>
            <person name="El-Sayed N."/>
            <person name="Caler E."/>
            <person name="Inman J."/>
            <person name="Amedeo P."/>
            <person name="Hass B."/>
            <person name="Wortman J."/>
        </authorList>
    </citation>
    <scope>NUCLEOTIDE SEQUENCE [LARGE SCALE GENOMIC DNA]</scope>
    <source>
        <strain evidence="4">ATCC 50983 / TXsc</strain>
    </source>
</reference>
<dbReference type="Proteomes" id="UP000007800">
    <property type="component" value="Unassembled WGS sequence"/>
</dbReference>
<dbReference type="AlphaFoldDB" id="C5K8R6"/>
<evidence type="ECO:0000256" key="1">
    <source>
        <dbReference type="SAM" id="MobiDB-lite"/>
    </source>
</evidence>
<dbReference type="GeneID" id="9039379"/>
<feature type="chain" id="PRO_5002952595" description="Lipoprotein" evidence="2">
    <location>
        <begin position="28"/>
        <end position="171"/>
    </location>
</feature>
<feature type="region of interest" description="Disordered" evidence="1">
    <location>
        <begin position="32"/>
        <end position="52"/>
    </location>
</feature>
<evidence type="ECO:0008006" key="5">
    <source>
        <dbReference type="Google" id="ProtNLM"/>
    </source>
</evidence>
<feature type="signal peptide" evidence="2">
    <location>
        <begin position="1"/>
        <end position="27"/>
    </location>
</feature>
<name>C5K8R6_PERM5</name>